<feature type="compositionally biased region" description="Polar residues" evidence="1">
    <location>
        <begin position="45"/>
        <end position="88"/>
    </location>
</feature>
<dbReference type="AlphaFoldDB" id="A0A5M3WNW1"/>
<gene>
    <name evidence="2" type="ORF">Amac_038270</name>
</gene>
<feature type="compositionally biased region" description="Low complexity" evidence="1">
    <location>
        <begin position="1"/>
        <end position="27"/>
    </location>
</feature>
<keyword evidence="3" id="KW-1185">Reference proteome</keyword>
<comment type="caution">
    <text evidence="2">The sequence shown here is derived from an EMBL/GenBank/DDBJ whole genome shotgun (WGS) entry which is preliminary data.</text>
</comment>
<dbReference type="EMBL" id="BLAE01000020">
    <property type="protein sequence ID" value="GES10230.1"/>
    <property type="molecule type" value="Genomic_DNA"/>
</dbReference>
<proteinExistence type="predicted"/>
<feature type="region of interest" description="Disordered" evidence="1">
    <location>
        <begin position="1"/>
        <end position="92"/>
    </location>
</feature>
<sequence length="142" mass="14795">MATSVRTRSSRTSARSAAPSGASRCSSVAATTEPDAADRRPLRTSPRNNGETSPWARSTASSSRSGITTGRVTRPAASNSARPCSTDSGGMPVRAIRRMSASLSALVMPVSWVQAPQARDSAGSPSARRDWAKAFRNVFAAA</sequence>
<accession>A0A5M3WNW1</accession>
<dbReference type="Proteomes" id="UP000331127">
    <property type="component" value="Unassembled WGS sequence"/>
</dbReference>
<evidence type="ECO:0000313" key="2">
    <source>
        <dbReference type="EMBL" id="GES10230.1"/>
    </source>
</evidence>
<protein>
    <submittedName>
        <fullName evidence="2">Uncharacterized protein</fullName>
    </submittedName>
</protein>
<name>A0A5M3WNW1_9ACTN</name>
<evidence type="ECO:0000256" key="1">
    <source>
        <dbReference type="SAM" id="MobiDB-lite"/>
    </source>
</evidence>
<reference evidence="2 3" key="1">
    <citation type="submission" date="2019-10" db="EMBL/GenBank/DDBJ databases">
        <title>Whole genome shotgun sequence of Acrocarpospora macrocephala NBRC 16266.</title>
        <authorList>
            <person name="Ichikawa N."/>
            <person name="Kimura A."/>
            <person name="Kitahashi Y."/>
            <person name="Komaki H."/>
            <person name="Oguchi A."/>
        </authorList>
    </citation>
    <scope>NUCLEOTIDE SEQUENCE [LARGE SCALE GENOMIC DNA]</scope>
    <source>
        <strain evidence="2 3">NBRC 16266</strain>
    </source>
</reference>
<organism evidence="2 3">
    <name type="scientific">Acrocarpospora macrocephala</name>
    <dbReference type="NCBI Taxonomy" id="150177"/>
    <lineage>
        <taxon>Bacteria</taxon>
        <taxon>Bacillati</taxon>
        <taxon>Actinomycetota</taxon>
        <taxon>Actinomycetes</taxon>
        <taxon>Streptosporangiales</taxon>
        <taxon>Streptosporangiaceae</taxon>
        <taxon>Acrocarpospora</taxon>
    </lineage>
</organism>
<evidence type="ECO:0000313" key="3">
    <source>
        <dbReference type="Proteomes" id="UP000331127"/>
    </source>
</evidence>